<evidence type="ECO:0008006" key="4">
    <source>
        <dbReference type="Google" id="ProtNLM"/>
    </source>
</evidence>
<protein>
    <recommendedName>
        <fullName evidence="4">DUF3047 domain-containing protein</fullName>
    </recommendedName>
</protein>
<keyword evidence="3" id="KW-1185">Reference proteome</keyword>
<dbReference type="EMBL" id="CP025682">
    <property type="protein sequence ID" value="AUN94202.1"/>
    <property type="molecule type" value="Genomic_DNA"/>
</dbReference>
<evidence type="ECO:0000256" key="1">
    <source>
        <dbReference type="SAM" id="SignalP"/>
    </source>
</evidence>
<gene>
    <name evidence="2" type="ORF">C0099_04150</name>
</gene>
<dbReference type="Proteomes" id="UP000242205">
    <property type="component" value="Chromosome"/>
</dbReference>
<reference evidence="2 3" key="1">
    <citation type="submission" date="2018-01" db="EMBL/GenBank/DDBJ databases">
        <authorList>
            <person name="Fu G.-Y."/>
        </authorList>
    </citation>
    <scope>NUCLEOTIDE SEQUENCE [LARGE SCALE GENOMIC DNA]</scope>
    <source>
        <strain evidence="2 3">SY39</strain>
    </source>
</reference>
<feature type="signal peptide" evidence="1">
    <location>
        <begin position="1"/>
        <end position="23"/>
    </location>
</feature>
<name>A0A2I6S4L6_9RHOO</name>
<evidence type="ECO:0000313" key="3">
    <source>
        <dbReference type="Proteomes" id="UP000242205"/>
    </source>
</evidence>
<evidence type="ECO:0000313" key="2">
    <source>
        <dbReference type="EMBL" id="AUN94202.1"/>
    </source>
</evidence>
<organism evidence="2 3">
    <name type="scientific">Pseudazoarcus pumilus</name>
    <dbReference type="NCBI Taxonomy" id="2067960"/>
    <lineage>
        <taxon>Bacteria</taxon>
        <taxon>Pseudomonadati</taxon>
        <taxon>Pseudomonadota</taxon>
        <taxon>Betaproteobacteria</taxon>
        <taxon>Rhodocyclales</taxon>
        <taxon>Zoogloeaceae</taxon>
        <taxon>Pseudazoarcus</taxon>
    </lineage>
</organism>
<proteinExistence type="predicted"/>
<dbReference type="AlphaFoldDB" id="A0A2I6S4L6"/>
<feature type="chain" id="PRO_5014329121" description="DUF3047 domain-containing protein" evidence="1">
    <location>
        <begin position="24"/>
        <end position="239"/>
    </location>
</feature>
<dbReference type="OrthoDB" id="9775969at2"/>
<dbReference type="InterPro" id="IPR021409">
    <property type="entry name" value="DUF3047"/>
</dbReference>
<keyword evidence="1" id="KW-0732">Signal</keyword>
<sequence>MSAVCSRVVPMLMLVLASVSVFANGITPFSSARPGVEPPAPWVHQTPPKVERANDFALVADDGATVLRIESNAAASTWLHGFETPVAAGRLAWRWKVSNPVVGSDFTRKDGDDYAARVYVLFDYPVDKLGFGDRLKISLARTFHDVELPAAAIAYVWGTAQQPGEAGPNPYTDRVRMLVIDSGEAGAGQWHSIERDLAADFERLFGEPAPPVAGIAVGADTDNTGERVTTWFGDLRLVP</sequence>
<dbReference type="Pfam" id="PF11249">
    <property type="entry name" value="DUF3047"/>
    <property type="match status" value="1"/>
</dbReference>
<accession>A0A2I6S4L6</accession>
<dbReference type="KEGG" id="atw:C0099_04150"/>